<dbReference type="Proteomes" id="UP000188318">
    <property type="component" value="Unassembled WGS sequence"/>
</dbReference>
<keyword evidence="2" id="KW-1185">Reference proteome</keyword>
<name>A0A1R3RA98_ASPC5</name>
<dbReference type="STRING" id="602072.A0A1R3RA98"/>
<dbReference type="OrthoDB" id="10260248at2759"/>
<gene>
    <name evidence="1" type="ORF">ASPCADRAFT_134409</name>
</gene>
<proteinExistence type="predicted"/>
<dbReference type="AlphaFoldDB" id="A0A1R3RA98"/>
<dbReference type="VEuPathDB" id="FungiDB:ASPCADRAFT_134409"/>
<protein>
    <recommendedName>
        <fullName evidence="3">PBP domain-containing protein</fullName>
    </recommendedName>
</protein>
<sequence>MRSGIIQLFEEFNSRSGSPATLAREAELWYRVNQSPWFNDQSPWCPNYVNDPVYDVSHAANNGSHILTEWSTYIAAGTEIQSKLTRYKSSQNNPDFPPMPAHLLVSARSKDLDLAKEFAKWATGPQGREVVAKFQIDGQLVYADPM</sequence>
<accession>A0A1R3RA98</accession>
<organism evidence="1 2">
    <name type="scientific">Aspergillus carbonarius (strain ITEM 5010)</name>
    <dbReference type="NCBI Taxonomy" id="602072"/>
    <lineage>
        <taxon>Eukaryota</taxon>
        <taxon>Fungi</taxon>
        <taxon>Dikarya</taxon>
        <taxon>Ascomycota</taxon>
        <taxon>Pezizomycotina</taxon>
        <taxon>Eurotiomycetes</taxon>
        <taxon>Eurotiomycetidae</taxon>
        <taxon>Eurotiales</taxon>
        <taxon>Aspergillaceae</taxon>
        <taxon>Aspergillus</taxon>
        <taxon>Aspergillus subgen. Circumdati</taxon>
    </lineage>
</organism>
<evidence type="ECO:0000313" key="1">
    <source>
        <dbReference type="EMBL" id="OOF91402.1"/>
    </source>
</evidence>
<dbReference type="SUPFAM" id="SSF53850">
    <property type="entry name" value="Periplasmic binding protein-like II"/>
    <property type="match status" value="1"/>
</dbReference>
<reference evidence="2" key="1">
    <citation type="journal article" date="2017" name="Genome Biol.">
        <title>Comparative genomics reveals high biological diversity and specific adaptations in the industrially and medically important fungal genus Aspergillus.</title>
        <authorList>
            <person name="de Vries R.P."/>
            <person name="Riley R."/>
            <person name="Wiebenga A."/>
            <person name="Aguilar-Osorio G."/>
            <person name="Amillis S."/>
            <person name="Uchima C.A."/>
            <person name="Anderluh G."/>
            <person name="Asadollahi M."/>
            <person name="Askin M."/>
            <person name="Barry K."/>
            <person name="Battaglia E."/>
            <person name="Bayram O."/>
            <person name="Benocci T."/>
            <person name="Braus-Stromeyer S.A."/>
            <person name="Caldana C."/>
            <person name="Canovas D."/>
            <person name="Cerqueira G.C."/>
            <person name="Chen F."/>
            <person name="Chen W."/>
            <person name="Choi C."/>
            <person name="Clum A."/>
            <person name="Dos Santos R.A."/>
            <person name="Damasio A.R."/>
            <person name="Diallinas G."/>
            <person name="Emri T."/>
            <person name="Fekete E."/>
            <person name="Flipphi M."/>
            <person name="Freyberg S."/>
            <person name="Gallo A."/>
            <person name="Gournas C."/>
            <person name="Habgood R."/>
            <person name="Hainaut M."/>
            <person name="Harispe M.L."/>
            <person name="Henrissat B."/>
            <person name="Hilden K.S."/>
            <person name="Hope R."/>
            <person name="Hossain A."/>
            <person name="Karabika E."/>
            <person name="Karaffa L."/>
            <person name="Karanyi Z."/>
            <person name="Krasevec N."/>
            <person name="Kuo A."/>
            <person name="Kusch H."/>
            <person name="LaButti K."/>
            <person name="Lagendijk E.L."/>
            <person name="Lapidus A."/>
            <person name="Levasseur A."/>
            <person name="Lindquist E."/>
            <person name="Lipzen A."/>
            <person name="Logrieco A.F."/>
            <person name="MacCabe A."/>
            <person name="Maekelae M.R."/>
            <person name="Malavazi I."/>
            <person name="Melin P."/>
            <person name="Meyer V."/>
            <person name="Mielnichuk N."/>
            <person name="Miskei M."/>
            <person name="Molnar A.P."/>
            <person name="Mule G."/>
            <person name="Ngan C.Y."/>
            <person name="Orejas M."/>
            <person name="Orosz E."/>
            <person name="Ouedraogo J.P."/>
            <person name="Overkamp K.M."/>
            <person name="Park H.-S."/>
            <person name="Perrone G."/>
            <person name="Piumi F."/>
            <person name="Punt P.J."/>
            <person name="Ram A.F."/>
            <person name="Ramon A."/>
            <person name="Rauscher S."/>
            <person name="Record E."/>
            <person name="Riano-Pachon D.M."/>
            <person name="Robert V."/>
            <person name="Roehrig J."/>
            <person name="Ruller R."/>
            <person name="Salamov A."/>
            <person name="Salih N.S."/>
            <person name="Samson R.A."/>
            <person name="Sandor E."/>
            <person name="Sanguinetti M."/>
            <person name="Schuetze T."/>
            <person name="Sepcic K."/>
            <person name="Shelest E."/>
            <person name="Sherlock G."/>
            <person name="Sophianopoulou V."/>
            <person name="Squina F.M."/>
            <person name="Sun H."/>
            <person name="Susca A."/>
            <person name="Todd R.B."/>
            <person name="Tsang A."/>
            <person name="Unkles S.E."/>
            <person name="van de Wiele N."/>
            <person name="van Rossen-Uffink D."/>
            <person name="Oliveira J.V."/>
            <person name="Vesth T.C."/>
            <person name="Visser J."/>
            <person name="Yu J.-H."/>
            <person name="Zhou M."/>
            <person name="Andersen M.R."/>
            <person name="Archer D.B."/>
            <person name="Baker S.E."/>
            <person name="Benoit I."/>
            <person name="Brakhage A.A."/>
            <person name="Braus G.H."/>
            <person name="Fischer R."/>
            <person name="Frisvad J.C."/>
            <person name="Goldman G.H."/>
            <person name="Houbraken J."/>
            <person name="Oakley B."/>
            <person name="Pocsi I."/>
            <person name="Scazzocchio C."/>
            <person name="Seiboth B."/>
            <person name="vanKuyk P.A."/>
            <person name="Wortman J."/>
            <person name="Dyer P.S."/>
            <person name="Grigoriev I.V."/>
        </authorList>
    </citation>
    <scope>NUCLEOTIDE SEQUENCE [LARGE SCALE GENOMIC DNA]</scope>
    <source>
        <strain evidence="2">ITEM 5010</strain>
    </source>
</reference>
<evidence type="ECO:0008006" key="3">
    <source>
        <dbReference type="Google" id="ProtNLM"/>
    </source>
</evidence>
<evidence type="ECO:0000313" key="2">
    <source>
        <dbReference type="Proteomes" id="UP000188318"/>
    </source>
</evidence>
<dbReference type="EMBL" id="KV907511">
    <property type="protein sequence ID" value="OOF91402.1"/>
    <property type="molecule type" value="Genomic_DNA"/>
</dbReference>
<dbReference type="Gene3D" id="3.40.190.10">
    <property type="entry name" value="Periplasmic binding protein-like II"/>
    <property type="match status" value="1"/>
</dbReference>